<dbReference type="Gene3D" id="3.30.420.40">
    <property type="match status" value="1"/>
</dbReference>
<feature type="domain" description="Carbamoyltransferase" evidence="2">
    <location>
        <begin position="97"/>
        <end position="305"/>
    </location>
</feature>
<dbReference type="InterPro" id="IPR051338">
    <property type="entry name" value="NodU/CmcH_Carbamoyltrnsfr"/>
</dbReference>
<reference evidence="4 5" key="1">
    <citation type="submission" date="2020-11" db="EMBL/GenBank/DDBJ databases">
        <title>A novel isolate from a Black sea contaminated sediment with potential to produce alkanes: Plantactinospora alkalitolerans sp. nov.</title>
        <authorList>
            <person name="Carro L."/>
            <person name="Veyisoglu A."/>
            <person name="Guven K."/>
            <person name="Schumann P."/>
            <person name="Klenk H.-P."/>
            <person name="Sahin N."/>
        </authorList>
    </citation>
    <scope>NUCLEOTIDE SEQUENCE [LARGE SCALE GENOMIC DNA]</scope>
    <source>
        <strain evidence="4 5">S1510</strain>
    </source>
</reference>
<dbReference type="InterPro" id="IPR003696">
    <property type="entry name" value="Carbtransf_dom"/>
</dbReference>
<evidence type="ECO:0000259" key="3">
    <source>
        <dbReference type="Pfam" id="PF16861"/>
    </source>
</evidence>
<dbReference type="InterPro" id="IPR038152">
    <property type="entry name" value="Carbam_trans_C_sf"/>
</dbReference>
<dbReference type="PANTHER" id="PTHR34847:SF1">
    <property type="entry name" value="NODULATION PROTEIN U"/>
    <property type="match status" value="1"/>
</dbReference>
<name>A0ABS0GTZ2_9ACTN</name>
<dbReference type="InterPro" id="IPR031730">
    <property type="entry name" value="Carbam_trans_C"/>
</dbReference>
<dbReference type="RefSeq" id="WP_196201285.1">
    <property type="nucleotide sequence ID" value="NZ_JADPUN010000128.1"/>
</dbReference>
<evidence type="ECO:0000313" key="5">
    <source>
        <dbReference type="Proteomes" id="UP000638560"/>
    </source>
</evidence>
<evidence type="ECO:0000259" key="2">
    <source>
        <dbReference type="Pfam" id="PF02543"/>
    </source>
</evidence>
<sequence length="521" mass="57432">MLIFALKPAHDGGIAVLRDNELLFSLEAEKDSFQRYSSLTPTTLLEAARRCDGLPDVIALGGWNKPDPGVGDIGSGYLGDKLLSESGTFFGKPVQFFSSSHERSHIMNALGMAPESDHPLQTVLVWEGAAGSYFLVDRRGRVVKTVPVMSQPGARYAFIFGLADPTFPDRAPEPRLGDSGKLMALAAYADPADADPEIVEVVDQIFKLDTLYPVPKAEFRDSPLYNVGVESPAAKAAAALVTRRIFDSFVRQAEQELPPGTPLRISGGCGLNCDWNGLWRKTSHFSSVFVPPCPNDSGSAIGTAIDALLATTGEYRINWSVYSGLPFDEDVVPDEHRWEARRYSAGEVARVLSARRVVAWVQGRWEIGPRALGNRSLLAEPFHRETKDRLNEIKQREDYRPIAPCCRVEDLGQLFDEDFEDPYMLYFRRVVSPDLGAVTHVDGTARVQTVSRRDNAALHELLSAFAAERGVGILCNTSLNFNGLGFINSMSDLVSYCEARGVDDMVVGDRWYVRRRSGPAR</sequence>
<dbReference type="PANTHER" id="PTHR34847">
    <property type="entry name" value="NODULATION PROTEIN U"/>
    <property type="match status" value="1"/>
</dbReference>
<dbReference type="Pfam" id="PF16861">
    <property type="entry name" value="Carbam_trans_C"/>
    <property type="match status" value="1"/>
</dbReference>
<evidence type="ECO:0000313" key="4">
    <source>
        <dbReference type="EMBL" id="MBF9129655.1"/>
    </source>
</evidence>
<keyword evidence="5" id="KW-1185">Reference proteome</keyword>
<dbReference type="EMBL" id="JADPUN010000128">
    <property type="protein sequence ID" value="MBF9129655.1"/>
    <property type="molecule type" value="Genomic_DNA"/>
</dbReference>
<gene>
    <name evidence="4" type="ORF">I0C86_11870</name>
</gene>
<proteinExistence type="inferred from homology"/>
<evidence type="ECO:0000256" key="1">
    <source>
        <dbReference type="ARBA" id="ARBA00006129"/>
    </source>
</evidence>
<feature type="domain" description="Carbamoyltransferase C-terminal" evidence="3">
    <location>
        <begin position="349"/>
        <end position="512"/>
    </location>
</feature>
<dbReference type="Pfam" id="PF02543">
    <property type="entry name" value="Carbam_trans_N"/>
    <property type="match status" value="1"/>
</dbReference>
<dbReference type="Gene3D" id="3.90.870.20">
    <property type="entry name" value="Carbamoyltransferase, C-terminal domain"/>
    <property type="match status" value="1"/>
</dbReference>
<dbReference type="Proteomes" id="UP000638560">
    <property type="component" value="Unassembled WGS sequence"/>
</dbReference>
<comment type="caution">
    <text evidence="4">The sequence shown here is derived from an EMBL/GenBank/DDBJ whole genome shotgun (WGS) entry which is preliminary data.</text>
</comment>
<organism evidence="4 5">
    <name type="scientific">Plantactinospora alkalitolerans</name>
    <dbReference type="NCBI Taxonomy" id="2789879"/>
    <lineage>
        <taxon>Bacteria</taxon>
        <taxon>Bacillati</taxon>
        <taxon>Actinomycetota</taxon>
        <taxon>Actinomycetes</taxon>
        <taxon>Micromonosporales</taxon>
        <taxon>Micromonosporaceae</taxon>
        <taxon>Plantactinospora</taxon>
    </lineage>
</organism>
<protein>
    <submittedName>
        <fullName evidence="4">3-hydroxymethylcephem carbamoyltransferase</fullName>
    </submittedName>
</protein>
<comment type="similarity">
    <text evidence="1">Belongs to the NodU/CmcH family.</text>
</comment>
<accession>A0ABS0GTZ2</accession>